<keyword evidence="2" id="KW-1133">Transmembrane helix</keyword>
<name>A0A7G7CSM8_9CORY</name>
<protein>
    <submittedName>
        <fullName evidence="3">Chromosome partitioning protein ParB</fullName>
    </submittedName>
</protein>
<evidence type="ECO:0000313" key="3">
    <source>
        <dbReference type="EMBL" id="QNE90594.1"/>
    </source>
</evidence>
<organism evidence="3 4">
    <name type="scientific">Corynebacterium incognita</name>
    <dbReference type="NCBI Taxonomy" id="2754725"/>
    <lineage>
        <taxon>Bacteria</taxon>
        <taxon>Bacillati</taxon>
        <taxon>Actinomycetota</taxon>
        <taxon>Actinomycetes</taxon>
        <taxon>Mycobacteriales</taxon>
        <taxon>Corynebacteriaceae</taxon>
        <taxon>Corynebacterium</taxon>
    </lineage>
</organism>
<feature type="transmembrane region" description="Helical" evidence="2">
    <location>
        <begin position="71"/>
        <end position="93"/>
    </location>
</feature>
<feature type="region of interest" description="Disordered" evidence="1">
    <location>
        <begin position="39"/>
        <end position="62"/>
    </location>
</feature>
<dbReference type="AlphaFoldDB" id="A0A7G7CSM8"/>
<proteinExistence type="predicted"/>
<keyword evidence="2" id="KW-0472">Membrane</keyword>
<evidence type="ECO:0000256" key="1">
    <source>
        <dbReference type="SAM" id="MobiDB-lite"/>
    </source>
</evidence>
<reference evidence="3 4" key="1">
    <citation type="submission" date="2020-07" db="EMBL/GenBank/DDBJ databases">
        <title>Complete genome and description of Corynebacterium incognita strain Marseille-Q3630 sp. nov.</title>
        <authorList>
            <person name="Boxberger M."/>
        </authorList>
    </citation>
    <scope>NUCLEOTIDE SEQUENCE [LARGE SCALE GENOMIC DNA]</scope>
    <source>
        <strain evidence="3 4">Marseille-Q3630</strain>
    </source>
</reference>
<feature type="compositionally biased region" description="Basic and acidic residues" evidence="1">
    <location>
        <begin position="44"/>
        <end position="59"/>
    </location>
</feature>
<keyword evidence="4" id="KW-1185">Reference proteome</keyword>
<sequence>MYDPSSDEIRIDRSKVDHTRVSDATLNKVETGLKTLPDETVNEVLKDNGLDPEETRNQGDSDVSNRIAPEIIWGGAAILGIIAGGGLTFYAMYTTHEEKMQLVNRCYDEGGTPVVSSQDSAGVEGTTDSGAAQKAGGYRFECQK</sequence>
<dbReference type="EMBL" id="CP059404">
    <property type="protein sequence ID" value="QNE90594.1"/>
    <property type="molecule type" value="Genomic_DNA"/>
</dbReference>
<evidence type="ECO:0000256" key="2">
    <source>
        <dbReference type="SAM" id="Phobius"/>
    </source>
</evidence>
<accession>A0A7G7CSM8</accession>
<keyword evidence="2" id="KW-0812">Transmembrane</keyword>
<dbReference type="Proteomes" id="UP000515743">
    <property type="component" value="Chromosome"/>
</dbReference>
<evidence type="ECO:0000313" key="4">
    <source>
        <dbReference type="Proteomes" id="UP000515743"/>
    </source>
</evidence>
<gene>
    <name evidence="3" type="ORF">H0194_08740</name>
</gene>
<dbReference type="KEGG" id="cik:H0194_08740"/>